<accession>A0A645GNX8</accession>
<protein>
    <submittedName>
        <fullName evidence="2">Uncharacterized protein</fullName>
    </submittedName>
</protein>
<organism evidence="2">
    <name type="scientific">bioreactor metagenome</name>
    <dbReference type="NCBI Taxonomy" id="1076179"/>
    <lineage>
        <taxon>unclassified sequences</taxon>
        <taxon>metagenomes</taxon>
        <taxon>ecological metagenomes</taxon>
    </lineage>
</organism>
<gene>
    <name evidence="2" type="ORF">SDC9_175320</name>
</gene>
<sequence length="216" mass="24036">MDSIKWKTIITLDDLCQDLKINLQLYEIFVNDKKESGPYMLNKGDNIETRLRKENRSIQLAEEVAGAAPANLANNEEALAREQEAEEISGASSEAEPSITAGIPVKRNAGDRLESVPEIAVESIESEGRGVPETETVPPVAGTQRSLLVYLNGRPMYLPPKADGMPHFFVDMFSYVDIDTQNPQGALVQTVNGQEAPYLQELFERDEICIHWTETE</sequence>
<evidence type="ECO:0000313" key="2">
    <source>
        <dbReference type="EMBL" id="MPN27886.1"/>
    </source>
</evidence>
<dbReference type="EMBL" id="VSSQ01077931">
    <property type="protein sequence ID" value="MPN27886.1"/>
    <property type="molecule type" value="Genomic_DNA"/>
</dbReference>
<feature type="region of interest" description="Disordered" evidence="1">
    <location>
        <begin position="81"/>
        <end position="100"/>
    </location>
</feature>
<proteinExistence type="predicted"/>
<dbReference type="AlphaFoldDB" id="A0A645GNX8"/>
<reference evidence="2" key="1">
    <citation type="submission" date="2019-08" db="EMBL/GenBank/DDBJ databases">
        <authorList>
            <person name="Kucharzyk K."/>
            <person name="Murdoch R.W."/>
            <person name="Higgins S."/>
            <person name="Loffler F."/>
        </authorList>
    </citation>
    <scope>NUCLEOTIDE SEQUENCE</scope>
</reference>
<evidence type="ECO:0000256" key="1">
    <source>
        <dbReference type="SAM" id="MobiDB-lite"/>
    </source>
</evidence>
<comment type="caution">
    <text evidence="2">The sequence shown here is derived from an EMBL/GenBank/DDBJ whole genome shotgun (WGS) entry which is preliminary data.</text>
</comment>
<name>A0A645GNX8_9ZZZZ</name>